<name>A0AAD5ZCN6_9POAL</name>
<accession>A0AAD5ZCN6</accession>
<evidence type="ECO:0000256" key="2">
    <source>
        <dbReference type="SAM" id="MobiDB-lite"/>
    </source>
</evidence>
<feature type="region of interest" description="Disordered" evidence="2">
    <location>
        <begin position="231"/>
        <end position="257"/>
    </location>
</feature>
<dbReference type="PROSITE" id="PS50102">
    <property type="entry name" value="RRM"/>
    <property type="match status" value="1"/>
</dbReference>
<dbReference type="AlphaFoldDB" id="A0AAD5ZCN6"/>
<dbReference type="PANTHER" id="PTHR32343">
    <property type="entry name" value="SERINE/ARGININE-RICH SPLICING FACTOR"/>
    <property type="match status" value="1"/>
</dbReference>
<dbReference type="GO" id="GO:0003723">
    <property type="term" value="F:RNA binding"/>
    <property type="evidence" value="ECO:0007669"/>
    <property type="project" value="UniProtKB-UniRule"/>
</dbReference>
<evidence type="ECO:0000313" key="4">
    <source>
        <dbReference type="EMBL" id="KAJ3690935.1"/>
    </source>
</evidence>
<dbReference type="SUPFAM" id="SSF54928">
    <property type="entry name" value="RNA-binding domain, RBD"/>
    <property type="match status" value="1"/>
</dbReference>
<dbReference type="Gene3D" id="3.30.70.330">
    <property type="match status" value="1"/>
</dbReference>
<gene>
    <name evidence="4" type="ORF">LUZ61_020099</name>
</gene>
<evidence type="ECO:0000256" key="1">
    <source>
        <dbReference type="PROSITE-ProRule" id="PRU00176"/>
    </source>
</evidence>
<dbReference type="InterPro" id="IPR035979">
    <property type="entry name" value="RBD_domain_sf"/>
</dbReference>
<feature type="compositionally biased region" description="Basic and acidic residues" evidence="2">
    <location>
        <begin position="237"/>
        <end position="250"/>
    </location>
</feature>
<dbReference type="EMBL" id="JAMRDG010000002">
    <property type="protein sequence ID" value="KAJ3690935.1"/>
    <property type="molecule type" value="Genomic_DNA"/>
</dbReference>
<dbReference type="InterPro" id="IPR012677">
    <property type="entry name" value="Nucleotide-bd_a/b_plait_sf"/>
</dbReference>
<dbReference type="Proteomes" id="UP001210211">
    <property type="component" value="Unassembled WGS sequence"/>
</dbReference>
<protein>
    <recommendedName>
        <fullName evidence="3">RRM domain-containing protein</fullName>
    </recommendedName>
</protein>
<feature type="domain" description="RRM" evidence="3">
    <location>
        <begin position="10"/>
        <end position="84"/>
    </location>
</feature>
<dbReference type="PANTHER" id="PTHR32343:SF10">
    <property type="entry name" value="RNA-BINDING REGION RNP-1 DOMAIN-CONTAINING PROTEIN"/>
    <property type="match status" value="1"/>
</dbReference>
<organism evidence="4 5">
    <name type="scientific">Rhynchospora tenuis</name>
    <dbReference type="NCBI Taxonomy" id="198213"/>
    <lineage>
        <taxon>Eukaryota</taxon>
        <taxon>Viridiplantae</taxon>
        <taxon>Streptophyta</taxon>
        <taxon>Embryophyta</taxon>
        <taxon>Tracheophyta</taxon>
        <taxon>Spermatophyta</taxon>
        <taxon>Magnoliopsida</taxon>
        <taxon>Liliopsida</taxon>
        <taxon>Poales</taxon>
        <taxon>Cyperaceae</taxon>
        <taxon>Cyperoideae</taxon>
        <taxon>Rhynchosporeae</taxon>
        <taxon>Rhynchospora</taxon>
    </lineage>
</organism>
<evidence type="ECO:0000313" key="5">
    <source>
        <dbReference type="Proteomes" id="UP001210211"/>
    </source>
</evidence>
<keyword evidence="5" id="KW-1185">Reference proteome</keyword>
<feature type="region of interest" description="Disordered" evidence="2">
    <location>
        <begin position="86"/>
        <end position="110"/>
    </location>
</feature>
<dbReference type="SMART" id="SM00360">
    <property type="entry name" value="RRM"/>
    <property type="match status" value="1"/>
</dbReference>
<reference evidence="4 5" key="1">
    <citation type="journal article" date="2022" name="Cell">
        <title>Repeat-based holocentromeres influence genome architecture and karyotype evolution.</title>
        <authorList>
            <person name="Hofstatter P.G."/>
            <person name="Thangavel G."/>
            <person name="Lux T."/>
            <person name="Neumann P."/>
            <person name="Vondrak T."/>
            <person name="Novak P."/>
            <person name="Zhang M."/>
            <person name="Costa L."/>
            <person name="Castellani M."/>
            <person name="Scott A."/>
            <person name="Toegelov H."/>
            <person name="Fuchs J."/>
            <person name="Mata-Sucre Y."/>
            <person name="Dias Y."/>
            <person name="Vanzela A.L.L."/>
            <person name="Huettel B."/>
            <person name="Almeida C.C.S."/>
            <person name="Simkova H."/>
            <person name="Souza G."/>
            <person name="Pedrosa-Harand A."/>
            <person name="Macas J."/>
            <person name="Mayer K.F.X."/>
            <person name="Houben A."/>
            <person name="Marques A."/>
        </authorList>
    </citation>
    <scope>NUCLEOTIDE SEQUENCE [LARGE SCALE GENOMIC DNA]</scope>
    <source>
        <strain evidence="4">RhyTen1mFocal</strain>
    </source>
</reference>
<sequence length="257" mass="27291">MSLNQHFQVRTVKVSNLSHSASEQDIREFFSFSGEIEHVEMQGGDEWSQIAYVTFKDAQGADTALLLSGATIVDMSVIITAAPEYKPPPSASAPPYTAGPTSKPATSSGAVQKAEDVVSTMLAKGFTLGKDAVSRAKSFDQKHQLTSTASAKVVSLDRKIGLSEKFSVGTSVVNGKVREVDNKFQVSEKTKSALATAKQGASNAGSAIMKNRFVFTGVSWVSSAFNKVAETASDVSNKTKEKMAAEDQQKGSHSGSR</sequence>
<dbReference type="Pfam" id="PF00076">
    <property type="entry name" value="RRM_1"/>
    <property type="match status" value="1"/>
</dbReference>
<dbReference type="InterPro" id="IPR000504">
    <property type="entry name" value="RRM_dom"/>
</dbReference>
<keyword evidence="1" id="KW-0694">RNA-binding</keyword>
<comment type="caution">
    <text evidence="4">The sequence shown here is derived from an EMBL/GenBank/DDBJ whole genome shotgun (WGS) entry which is preliminary data.</text>
</comment>
<evidence type="ECO:0000259" key="3">
    <source>
        <dbReference type="PROSITE" id="PS50102"/>
    </source>
</evidence>
<proteinExistence type="predicted"/>